<dbReference type="WBParaSite" id="L893_g30603.t1">
    <property type="protein sequence ID" value="L893_g30603.t1"/>
    <property type="gene ID" value="L893_g30603"/>
</dbReference>
<proteinExistence type="predicted"/>
<organism evidence="1 2">
    <name type="scientific">Steinernema glaseri</name>
    <dbReference type="NCBI Taxonomy" id="37863"/>
    <lineage>
        <taxon>Eukaryota</taxon>
        <taxon>Metazoa</taxon>
        <taxon>Ecdysozoa</taxon>
        <taxon>Nematoda</taxon>
        <taxon>Chromadorea</taxon>
        <taxon>Rhabditida</taxon>
        <taxon>Tylenchina</taxon>
        <taxon>Panagrolaimomorpha</taxon>
        <taxon>Strongyloidoidea</taxon>
        <taxon>Steinernematidae</taxon>
        <taxon>Steinernema</taxon>
    </lineage>
</organism>
<dbReference type="AlphaFoldDB" id="A0A1I7ZXK5"/>
<dbReference type="Proteomes" id="UP000095287">
    <property type="component" value="Unplaced"/>
</dbReference>
<name>A0A1I7ZXK5_9BILA</name>
<reference evidence="2" key="1">
    <citation type="submission" date="2016-11" db="UniProtKB">
        <authorList>
            <consortium name="WormBaseParasite"/>
        </authorList>
    </citation>
    <scope>IDENTIFICATION</scope>
</reference>
<sequence length="116" mass="13345">MRLSPLRLMEKFIRNKDYIFKDPTWARKDFLRTGLTFIGIQIGLAVIIEEFAYPTPDIVYDLRCIGSPDFAAFAQDQKYGAFDPMVTNAIKSFKYSEGKVAEARRRATPNPYHESS</sequence>
<evidence type="ECO:0000313" key="1">
    <source>
        <dbReference type="Proteomes" id="UP000095287"/>
    </source>
</evidence>
<protein>
    <submittedName>
        <fullName evidence="2">Uncharacterized protein</fullName>
    </submittedName>
</protein>
<keyword evidence="1" id="KW-1185">Reference proteome</keyword>
<evidence type="ECO:0000313" key="2">
    <source>
        <dbReference type="WBParaSite" id="L893_g30603.t1"/>
    </source>
</evidence>
<accession>A0A1I7ZXK5</accession>